<feature type="transmembrane region" description="Helical" evidence="7">
    <location>
        <begin position="77"/>
        <end position="93"/>
    </location>
</feature>
<dbReference type="InterPro" id="IPR024989">
    <property type="entry name" value="MFS_assoc_dom"/>
</dbReference>
<feature type="transmembrane region" description="Helical" evidence="7">
    <location>
        <begin position="17"/>
        <end position="37"/>
    </location>
</feature>
<evidence type="ECO:0000256" key="6">
    <source>
        <dbReference type="SAM" id="MobiDB-lite"/>
    </source>
</evidence>
<feature type="transmembrane region" description="Helical" evidence="7">
    <location>
        <begin position="298"/>
        <end position="323"/>
    </location>
</feature>
<evidence type="ECO:0000259" key="8">
    <source>
        <dbReference type="PROSITE" id="PS50850"/>
    </source>
</evidence>
<keyword evidence="10" id="KW-1185">Reference proteome</keyword>
<dbReference type="Pfam" id="PF12832">
    <property type="entry name" value="MFS_1_like"/>
    <property type="match status" value="1"/>
</dbReference>
<reference evidence="9" key="1">
    <citation type="journal article" date="2020" name="bioRxiv">
        <title>Comparative genomics of Chlamydomonas.</title>
        <authorList>
            <person name="Craig R.J."/>
            <person name="Hasan A.R."/>
            <person name="Ness R.W."/>
            <person name="Keightley P.D."/>
        </authorList>
    </citation>
    <scope>NUCLEOTIDE SEQUENCE</scope>
    <source>
        <strain evidence="9">SAG 7.73</strain>
    </source>
</reference>
<keyword evidence="3 7" id="KW-0812">Transmembrane</keyword>
<dbReference type="InterPro" id="IPR051717">
    <property type="entry name" value="MFS_MFSD6"/>
</dbReference>
<dbReference type="GO" id="GO:0016020">
    <property type="term" value="C:membrane"/>
    <property type="evidence" value="ECO:0007669"/>
    <property type="project" value="UniProtKB-SubCell"/>
</dbReference>
<dbReference type="PANTHER" id="PTHR16172:SF41">
    <property type="entry name" value="MAJOR FACILITATOR SUPERFAMILY DOMAIN-CONTAINING PROTEIN 6-LIKE"/>
    <property type="match status" value="1"/>
</dbReference>
<dbReference type="SUPFAM" id="SSF103473">
    <property type="entry name" value="MFS general substrate transporter"/>
    <property type="match status" value="1"/>
</dbReference>
<dbReference type="Gene3D" id="1.20.1250.20">
    <property type="entry name" value="MFS general substrate transporter like domains"/>
    <property type="match status" value="2"/>
</dbReference>
<feature type="region of interest" description="Disordered" evidence="6">
    <location>
        <begin position="201"/>
        <end position="237"/>
    </location>
</feature>
<feature type="transmembrane region" description="Helical" evidence="7">
    <location>
        <begin position="428"/>
        <end position="448"/>
    </location>
</feature>
<feature type="transmembrane region" description="Helical" evidence="7">
    <location>
        <begin position="454"/>
        <end position="477"/>
    </location>
</feature>
<comment type="caution">
    <text evidence="9">The sequence shown here is derived from an EMBL/GenBank/DDBJ whole genome shotgun (WGS) entry which is preliminary data.</text>
</comment>
<sequence length="508" mass="52591">MESCLGVLADPAVNAKAWYLLSFAASVAVGPFLNLYFQQLGLTHSQVGLIGALRRWVSAPSAFAWAALADRHNAHQAVLLATFVGSVAARLLILLPRSYWGLLAATLLAEFLRAPVNVLADAAAMQLCAKESDYGKFRLWGAVGWGAFSTPAGWIITRLGIRWAFYTNTIMSLPCLLFGARLHSMRPAAAAGAGAHAARRQGDAAKSGSVKHGGGVNGASGMAPADGEGEKGEQMPLLGAGTAGGGGKLEHQSAGVVNGGKQGQALAAAAVAATTAAAPVPPVRYWLRLWALIRQPEVAVFFVTAAANGYAWGTIDCFLYMYLKQLGASEALVGVAVTITCAAEVPAFQLQGRLLDRWGVTRVLDMVQAAYVLRLALYALLPYAGSVLWVLPVEVLHGITFACGWGAGTVNCKTLAPPGLAATMQGTFQSLTSAGFGLGALLGGWVGAHVGWQGMFAVASVTVLGMWLGILTARWIIRLLHHTTPAPRDCGDGAPVGGGGKGGGGNPA</sequence>
<feature type="transmembrane region" description="Helical" evidence="7">
    <location>
        <begin position="371"/>
        <end position="391"/>
    </location>
</feature>
<feature type="transmembrane region" description="Helical" evidence="7">
    <location>
        <begin position="137"/>
        <end position="157"/>
    </location>
</feature>
<dbReference type="EMBL" id="JAEHOC010000004">
    <property type="protein sequence ID" value="KAG2442633.1"/>
    <property type="molecule type" value="Genomic_DNA"/>
</dbReference>
<comment type="similarity">
    <text evidence="2">Belongs to the major facilitator superfamily. MFSD6 family.</text>
</comment>
<evidence type="ECO:0000256" key="4">
    <source>
        <dbReference type="ARBA" id="ARBA00022989"/>
    </source>
</evidence>
<gene>
    <name evidence="9" type="ORF">HXX76_002717</name>
</gene>
<dbReference type="PANTHER" id="PTHR16172">
    <property type="entry name" value="MAJOR FACILITATOR SUPERFAMILY DOMAIN-CONTAINING PROTEIN 6-LIKE"/>
    <property type="match status" value="1"/>
</dbReference>
<evidence type="ECO:0000256" key="2">
    <source>
        <dbReference type="ARBA" id="ARBA00005241"/>
    </source>
</evidence>
<accession>A0A835W961</accession>
<feature type="transmembrane region" description="Helical" evidence="7">
    <location>
        <begin position="329"/>
        <end position="350"/>
    </location>
</feature>
<feature type="domain" description="Major facilitator superfamily (MFS) profile" evidence="8">
    <location>
        <begin position="297"/>
        <end position="508"/>
    </location>
</feature>
<dbReference type="AlphaFoldDB" id="A0A835W961"/>
<dbReference type="GO" id="GO:0022857">
    <property type="term" value="F:transmembrane transporter activity"/>
    <property type="evidence" value="ECO:0007669"/>
    <property type="project" value="InterPro"/>
</dbReference>
<evidence type="ECO:0000256" key="5">
    <source>
        <dbReference type="ARBA" id="ARBA00023136"/>
    </source>
</evidence>
<evidence type="ECO:0000313" key="10">
    <source>
        <dbReference type="Proteomes" id="UP000650467"/>
    </source>
</evidence>
<evidence type="ECO:0000313" key="9">
    <source>
        <dbReference type="EMBL" id="KAG2442633.1"/>
    </source>
</evidence>
<dbReference type="PROSITE" id="PS50850">
    <property type="entry name" value="MFS"/>
    <property type="match status" value="1"/>
</dbReference>
<dbReference type="InterPro" id="IPR020846">
    <property type="entry name" value="MFS_dom"/>
</dbReference>
<keyword evidence="5 7" id="KW-0472">Membrane</keyword>
<dbReference type="OrthoDB" id="515887at2759"/>
<dbReference type="Proteomes" id="UP000650467">
    <property type="component" value="Unassembled WGS sequence"/>
</dbReference>
<keyword evidence="4 7" id="KW-1133">Transmembrane helix</keyword>
<comment type="subcellular location">
    <subcellularLocation>
        <location evidence="1">Membrane</location>
        <topology evidence="1">Multi-pass membrane protein</topology>
    </subcellularLocation>
</comment>
<name>A0A835W961_CHLIN</name>
<evidence type="ECO:0000256" key="7">
    <source>
        <dbReference type="SAM" id="Phobius"/>
    </source>
</evidence>
<proteinExistence type="inferred from homology"/>
<evidence type="ECO:0000256" key="1">
    <source>
        <dbReference type="ARBA" id="ARBA00004141"/>
    </source>
</evidence>
<protein>
    <recommendedName>
        <fullName evidence="8">Major facilitator superfamily (MFS) profile domain-containing protein</fullName>
    </recommendedName>
</protein>
<dbReference type="InterPro" id="IPR036259">
    <property type="entry name" value="MFS_trans_sf"/>
</dbReference>
<evidence type="ECO:0000256" key="3">
    <source>
        <dbReference type="ARBA" id="ARBA00022692"/>
    </source>
</evidence>
<organism evidence="9 10">
    <name type="scientific">Chlamydomonas incerta</name>
    <dbReference type="NCBI Taxonomy" id="51695"/>
    <lineage>
        <taxon>Eukaryota</taxon>
        <taxon>Viridiplantae</taxon>
        <taxon>Chlorophyta</taxon>
        <taxon>core chlorophytes</taxon>
        <taxon>Chlorophyceae</taxon>
        <taxon>CS clade</taxon>
        <taxon>Chlamydomonadales</taxon>
        <taxon>Chlamydomonadaceae</taxon>
        <taxon>Chlamydomonas</taxon>
    </lineage>
</organism>